<reference evidence="1 2" key="1">
    <citation type="journal article" date="2012" name="Genome Biol.">
        <title>Genome and low-iron response of an oceanic diatom adapted to chronic iron limitation.</title>
        <authorList>
            <person name="Lommer M."/>
            <person name="Specht M."/>
            <person name="Roy A.S."/>
            <person name="Kraemer L."/>
            <person name="Andreson R."/>
            <person name="Gutowska M.A."/>
            <person name="Wolf J."/>
            <person name="Bergner S.V."/>
            <person name="Schilhabel M.B."/>
            <person name="Klostermeier U.C."/>
            <person name="Beiko R.G."/>
            <person name="Rosenstiel P."/>
            <person name="Hippler M."/>
            <person name="Laroche J."/>
        </authorList>
    </citation>
    <scope>NUCLEOTIDE SEQUENCE [LARGE SCALE GENOMIC DNA]</scope>
    <source>
        <strain evidence="1 2">CCMP1005</strain>
    </source>
</reference>
<gene>
    <name evidence="1" type="ORF">THAOC_13302</name>
</gene>
<protein>
    <submittedName>
        <fullName evidence="1">Uncharacterized protein</fullName>
    </submittedName>
</protein>
<proteinExistence type="predicted"/>
<accession>K0SXQ8</accession>
<evidence type="ECO:0000313" key="2">
    <source>
        <dbReference type="Proteomes" id="UP000266841"/>
    </source>
</evidence>
<comment type="caution">
    <text evidence="1">The sequence shown here is derived from an EMBL/GenBank/DDBJ whole genome shotgun (WGS) entry which is preliminary data.</text>
</comment>
<dbReference type="Proteomes" id="UP000266841">
    <property type="component" value="Unassembled WGS sequence"/>
</dbReference>
<name>K0SXQ8_THAOC</name>
<evidence type="ECO:0000313" key="1">
    <source>
        <dbReference type="EMBL" id="EJK65801.1"/>
    </source>
</evidence>
<organism evidence="1 2">
    <name type="scientific">Thalassiosira oceanica</name>
    <name type="common">Marine diatom</name>
    <dbReference type="NCBI Taxonomy" id="159749"/>
    <lineage>
        <taxon>Eukaryota</taxon>
        <taxon>Sar</taxon>
        <taxon>Stramenopiles</taxon>
        <taxon>Ochrophyta</taxon>
        <taxon>Bacillariophyta</taxon>
        <taxon>Coscinodiscophyceae</taxon>
        <taxon>Thalassiosirophycidae</taxon>
        <taxon>Thalassiosirales</taxon>
        <taxon>Thalassiosiraceae</taxon>
        <taxon>Thalassiosira</taxon>
    </lineage>
</organism>
<dbReference type="AlphaFoldDB" id="K0SXQ8"/>
<dbReference type="EMBL" id="AGNL01015456">
    <property type="protein sequence ID" value="EJK65801.1"/>
    <property type="molecule type" value="Genomic_DNA"/>
</dbReference>
<sequence>MTGNQRTRSTAGIFDAPISNQTARLSSFEFTFSSWRVGPPIPSAWPCSVGKFQAQTNAKWLHSFSSPILAGVRCGSPFSIFRALGTLATRRRAWLGLPVRPSNFRRKPQPWSDLHVAVERY</sequence>
<keyword evidence="2" id="KW-1185">Reference proteome</keyword>